<keyword evidence="4" id="KW-1185">Reference proteome</keyword>
<dbReference type="SUPFAM" id="SSF55136">
    <property type="entry name" value="Probable bacterial effector-binding domain"/>
    <property type="match status" value="1"/>
</dbReference>
<evidence type="ECO:0000313" key="3">
    <source>
        <dbReference type="EMBL" id="KAB5532067.1"/>
    </source>
</evidence>
<feature type="chain" id="PRO_5024290040" description="Late embryogenesis abundant protein LEA-2 subgroup domain-containing protein" evidence="2">
    <location>
        <begin position="26"/>
        <end position="197"/>
    </location>
</feature>
<proteinExistence type="inferred from homology"/>
<dbReference type="InterPro" id="IPR006917">
    <property type="entry name" value="SOUL_heme-bd"/>
</dbReference>
<name>A0A5N5KP04_9ROSI</name>
<dbReference type="Pfam" id="PF04832">
    <property type="entry name" value="SOUL"/>
    <property type="match status" value="1"/>
</dbReference>
<evidence type="ECO:0000256" key="1">
    <source>
        <dbReference type="ARBA" id="ARBA00009817"/>
    </source>
</evidence>
<gene>
    <name evidence="3" type="ORF">DKX38_018737</name>
</gene>
<evidence type="ECO:0000313" key="4">
    <source>
        <dbReference type="Proteomes" id="UP000326939"/>
    </source>
</evidence>
<dbReference type="PANTHER" id="PTHR11220:SF1">
    <property type="entry name" value="HEME-BINDING PROTEIN 2"/>
    <property type="match status" value="1"/>
</dbReference>
<organism evidence="3 4">
    <name type="scientific">Salix brachista</name>
    <dbReference type="NCBI Taxonomy" id="2182728"/>
    <lineage>
        <taxon>Eukaryota</taxon>
        <taxon>Viridiplantae</taxon>
        <taxon>Streptophyta</taxon>
        <taxon>Embryophyta</taxon>
        <taxon>Tracheophyta</taxon>
        <taxon>Spermatophyta</taxon>
        <taxon>Magnoliopsida</taxon>
        <taxon>eudicotyledons</taxon>
        <taxon>Gunneridae</taxon>
        <taxon>Pentapetalae</taxon>
        <taxon>rosids</taxon>
        <taxon>fabids</taxon>
        <taxon>Malpighiales</taxon>
        <taxon>Salicaceae</taxon>
        <taxon>Saliceae</taxon>
        <taxon>Salix</taxon>
    </lineage>
</organism>
<dbReference type="EMBL" id="VDCV01000012">
    <property type="protein sequence ID" value="KAB5532067.1"/>
    <property type="molecule type" value="Genomic_DNA"/>
</dbReference>
<accession>A0A5N5KP04</accession>
<evidence type="ECO:0000256" key="2">
    <source>
        <dbReference type="SAM" id="SignalP"/>
    </source>
</evidence>
<dbReference type="Proteomes" id="UP000326939">
    <property type="component" value="Chromosome 12"/>
</dbReference>
<comment type="similarity">
    <text evidence="1">Belongs to the HEBP family.</text>
</comment>
<reference evidence="4" key="1">
    <citation type="journal article" date="2019" name="Gigascience">
        <title>De novo genome assembly of the endangered Acer yangbiense, a plant species with extremely small populations endemic to Yunnan Province, China.</title>
        <authorList>
            <person name="Yang J."/>
            <person name="Wariss H.M."/>
            <person name="Tao L."/>
            <person name="Zhang R."/>
            <person name="Yun Q."/>
            <person name="Hollingsworth P."/>
            <person name="Dao Z."/>
            <person name="Luo G."/>
            <person name="Guo H."/>
            <person name="Ma Y."/>
            <person name="Sun W."/>
        </authorList>
    </citation>
    <scope>NUCLEOTIDE SEQUENCE [LARGE SCALE GENOMIC DNA]</scope>
    <source>
        <strain evidence="4">cv. br00</strain>
    </source>
</reference>
<keyword evidence="2" id="KW-0732">Signal</keyword>
<dbReference type="PANTHER" id="PTHR11220">
    <property type="entry name" value="HEME-BINDING PROTEIN-RELATED"/>
    <property type="match status" value="1"/>
</dbReference>
<evidence type="ECO:0008006" key="5">
    <source>
        <dbReference type="Google" id="ProtNLM"/>
    </source>
</evidence>
<dbReference type="Gene3D" id="3.20.80.10">
    <property type="entry name" value="Regulatory factor, effector binding domain"/>
    <property type="match status" value="1"/>
</dbReference>
<comment type="caution">
    <text evidence="3">The sequence shown here is derived from an EMBL/GenBank/DDBJ whole genome shotgun (WGS) entry which is preliminary data.</text>
</comment>
<dbReference type="InterPro" id="IPR011256">
    <property type="entry name" value="Reg_factor_effector_dom_sf"/>
</dbReference>
<protein>
    <recommendedName>
        <fullName evidence="5">Late embryogenesis abundant protein LEA-2 subgroup domain-containing protein</fullName>
    </recommendedName>
</protein>
<sequence length="197" mass="22248">MEKPRWWLLLLPNIVLLNMVGPCKAIKSPQYDVCLQNQTSRLDYICLDARLFHDHGELIYVWLLGKYRKMNKATPGATISASLKQNGKGLFRMDCISFLFTASWDMDFGANLNYSRIAVTVPIVTSIVPGAGPFRSSAYVVRFYLPVKFQADPPVPVDVWNSHCVAVRKFSGYAKDENTAIEAKRLTDSLSRSPWPT</sequence>
<dbReference type="AlphaFoldDB" id="A0A5N5KP04"/>
<feature type="signal peptide" evidence="2">
    <location>
        <begin position="1"/>
        <end position="25"/>
    </location>
</feature>